<dbReference type="GeneID" id="5893500"/>
<dbReference type="Proteomes" id="UP000001357">
    <property type="component" value="Unassembled WGS sequence"/>
</dbReference>
<feature type="region of interest" description="Disordered" evidence="2">
    <location>
        <begin position="1"/>
        <end position="85"/>
    </location>
</feature>
<proteinExistence type="predicted"/>
<feature type="coiled-coil region" evidence="1">
    <location>
        <begin position="91"/>
        <end position="586"/>
    </location>
</feature>
<dbReference type="RefSeq" id="XP_001748193.1">
    <property type="nucleotide sequence ID" value="XM_001748141.1"/>
</dbReference>
<feature type="compositionally biased region" description="Basic and acidic residues" evidence="2">
    <location>
        <begin position="40"/>
        <end position="56"/>
    </location>
</feature>
<evidence type="ECO:0000256" key="2">
    <source>
        <dbReference type="SAM" id="MobiDB-lite"/>
    </source>
</evidence>
<dbReference type="AlphaFoldDB" id="A9V699"/>
<feature type="compositionally biased region" description="Basic and acidic residues" evidence="2">
    <location>
        <begin position="17"/>
        <end position="28"/>
    </location>
</feature>
<reference evidence="3 4" key="1">
    <citation type="journal article" date="2008" name="Nature">
        <title>The genome of the choanoflagellate Monosiga brevicollis and the origin of metazoans.</title>
        <authorList>
            <consortium name="JGI Sequencing"/>
            <person name="King N."/>
            <person name="Westbrook M.J."/>
            <person name="Young S.L."/>
            <person name="Kuo A."/>
            <person name="Abedin M."/>
            <person name="Chapman J."/>
            <person name="Fairclough S."/>
            <person name="Hellsten U."/>
            <person name="Isogai Y."/>
            <person name="Letunic I."/>
            <person name="Marr M."/>
            <person name="Pincus D."/>
            <person name="Putnam N."/>
            <person name="Rokas A."/>
            <person name="Wright K.J."/>
            <person name="Zuzow R."/>
            <person name="Dirks W."/>
            <person name="Good M."/>
            <person name="Goodstein D."/>
            <person name="Lemons D."/>
            <person name="Li W."/>
            <person name="Lyons J.B."/>
            <person name="Morris A."/>
            <person name="Nichols S."/>
            <person name="Richter D.J."/>
            <person name="Salamov A."/>
            <person name="Bork P."/>
            <person name="Lim W.A."/>
            <person name="Manning G."/>
            <person name="Miller W.T."/>
            <person name="McGinnis W."/>
            <person name="Shapiro H."/>
            <person name="Tjian R."/>
            <person name="Grigoriev I.V."/>
            <person name="Rokhsar D."/>
        </authorList>
    </citation>
    <scope>NUCLEOTIDE SEQUENCE [LARGE SCALE GENOMIC DNA]</scope>
    <source>
        <strain evidence="4">MX1 / ATCC 50154</strain>
    </source>
</reference>
<keyword evidence="4" id="KW-1185">Reference proteome</keyword>
<dbReference type="OMA" id="CHRISLA"/>
<accession>A9V699</accession>
<name>A9V699_MONBE</name>
<evidence type="ECO:0000256" key="1">
    <source>
        <dbReference type="SAM" id="Coils"/>
    </source>
</evidence>
<dbReference type="PANTHER" id="PTHR47357">
    <property type="entry name" value="COP1-INTERACTIVE PROTEIN 1"/>
    <property type="match status" value="1"/>
</dbReference>
<evidence type="ECO:0000313" key="4">
    <source>
        <dbReference type="Proteomes" id="UP000001357"/>
    </source>
</evidence>
<dbReference type="KEGG" id="mbr:MONBRDRAFT_10463"/>
<gene>
    <name evidence="3" type="ORF">MONBRDRAFT_10463</name>
</gene>
<sequence>MDRDRFDSVGRLPGVDGMRRSYAVDRTIHRATMPGPADYSRVDSARRYAPPRREYSDYAGPASSGRRYAPDEHLAPTAGASTGAGNDQRYVKLLERDIEALREELRAARERADNPELLRELRETQDGLRAETRRVHELEAQLQGMAAAEDKLAAVQADYDQLRDEFREQQLQLNGLERDLHHAEDAARSAEQREDTYSDQIRRLKEDIHGLQVELREKEQASALAERQHLHDRETQALKHSRELTAAQNEAVALRNELRTKEQELAARKQTIESLEARFKKEIDHTKESRAAHDRILAELKESKAALEADVRAAMQGTAAAEAQITRKDEMIQLLEADTKQRAERIAQLEEKNEALRVQFNELRASSAELEAERNGLQNRVADLESQIETSDALRKEADEREGRLQDQLTELADALQATDAQRRAGTVLNRAETVMKELETLRATVADLKSEHGTLSLESGGKDSRIEQLQATLARTEEGRANADEQISNLRDELLQRTRELKDLTLSHEALHREHRAALEKLARVEEVVASKDEHIENLRTQLQSIKEDGHGRADELRDTLTRATSEYRDEVAQLKAELSRLQTDSSSDRHYAAVCRRLGRLLRLDPSLPDTVFSERIYTNINELVDKVAKLEESARNNAVYPPPTALGLTHEDTLRNSLHRSMTGGLASNGLDTANRYETSLMRDDLRRREQDYAELQMRFDSFVRDVGRLVDSADLHDPDLVLSTLKDSLRQRRAAPPSSDPPAHRGRRRGANPSSSLPSRHGRSTGRHDSDGSRYGNQHDEDDYQKLKKKLSTALKTIESQDMWIDVLNRKLDRGETGGVHGGQSQETRRLEDQIASLKQQLLHATSRPGTSLPTYQSGLGAGASDILAFKHTIADLEGRLQKHIEFRERLLKALGMGVISASDEEILLRVEQLVQGLNRPMTAANNTTSYGGYGGVQAPISSVGGSQLRATTPGYADSGFMTSGHLNASHNYLSHSVRVGSSHGRY</sequence>
<dbReference type="Gene3D" id="1.10.287.1490">
    <property type="match status" value="1"/>
</dbReference>
<keyword evidence="1" id="KW-0175">Coiled coil</keyword>
<dbReference type="PANTHER" id="PTHR47357:SF1">
    <property type="entry name" value="SPINDLE POLE BODY COMPONENT 110"/>
    <property type="match status" value="1"/>
</dbReference>
<dbReference type="GO" id="GO:0005815">
    <property type="term" value="C:microtubule organizing center"/>
    <property type="evidence" value="ECO:0000318"/>
    <property type="project" value="GO_Central"/>
</dbReference>
<feature type="region of interest" description="Disordered" evidence="2">
    <location>
        <begin position="730"/>
        <end position="786"/>
    </location>
</feature>
<dbReference type="InParanoid" id="A9V699"/>
<evidence type="ECO:0000313" key="3">
    <source>
        <dbReference type="EMBL" id="EDQ86954.1"/>
    </source>
</evidence>
<organism evidence="3 4">
    <name type="scientific">Monosiga brevicollis</name>
    <name type="common">Choanoflagellate</name>
    <dbReference type="NCBI Taxonomy" id="81824"/>
    <lineage>
        <taxon>Eukaryota</taxon>
        <taxon>Choanoflagellata</taxon>
        <taxon>Craspedida</taxon>
        <taxon>Salpingoecidae</taxon>
        <taxon>Monosiga</taxon>
    </lineage>
</organism>
<protein>
    <submittedName>
        <fullName evidence="3">Uncharacterized protein</fullName>
    </submittedName>
</protein>
<dbReference type="EMBL" id="CH991562">
    <property type="protein sequence ID" value="EDQ86954.1"/>
    <property type="molecule type" value="Genomic_DNA"/>
</dbReference>